<dbReference type="Proteomes" id="UP000565205">
    <property type="component" value="Unassembled WGS sequence"/>
</dbReference>
<dbReference type="PANTHER" id="PTHR43776">
    <property type="entry name" value="TRANSPORT ATP-BINDING PROTEIN"/>
    <property type="match status" value="1"/>
</dbReference>
<organism evidence="8 10">
    <name type="scientific">Endobacter medicaginis</name>
    <dbReference type="NCBI Taxonomy" id="1181271"/>
    <lineage>
        <taxon>Bacteria</taxon>
        <taxon>Pseudomonadati</taxon>
        <taxon>Pseudomonadota</taxon>
        <taxon>Alphaproteobacteria</taxon>
        <taxon>Acetobacterales</taxon>
        <taxon>Acetobacteraceae</taxon>
        <taxon>Endobacter</taxon>
    </lineage>
</organism>
<comment type="subcellular location">
    <subcellularLocation>
        <location evidence="1">Cell inner membrane</location>
        <topology evidence="1">Peripheral membrane protein</topology>
    </subcellularLocation>
</comment>
<dbReference type="Proteomes" id="UP000557688">
    <property type="component" value="Unassembled WGS sequence"/>
</dbReference>
<dbReference type="InterPro" id="IPR003439">
    <property type="entry name" value="ABC_transporter-like_ATP-bd"/>
</dbReference>
<dbReference type="Pfam" id="PF08352">
    <property type="entry name" value="oligo_HPY"/>
    <property type="match status" value="1"/>
</dbReference>
<dbReference type="GO" id="GO:0016887">
    <property type="term" value="F:ATP hydrolysis activity"/>
    <property type="evidence" value="ECO:0007669"/>
    <property type="project" value="InterPro"/>
</dbReference>
<evidence type="ECO:0000313" key="8">
    <source>
        <dbReference type="EMBL" id="NVN30781.1"/>
    </source>
</evidence>
<dbReference type="GO" id="GO:0055085">
    <property type="term" value="P:transmembrane transport"/>
    <property type="evidence" value="ECO:0007669"/>
    <property type="project" value="UniProtKB-ARBA"/>
</dbReference>
<dbReference type="PANTHER" id="PTHR43776:SF7">
    <property type="entry name" value="D,D-DIPEPTIDE TRANSPORT ATP-BINDING PROTEIN DDPF-RELATED"/>
    <property type="match status" value="1"/>
</dbReference>
<evidence type="ECO:0000313" key="9">
    <source>
        <dbReference type="Proteomes" id="UP000557688"/>
    </source>
</evidence>
<keyword evidence="9" id="KW-1185">Reference proteome</keyword>
<evidence type="ECO:0000313" key="10">
    <source>
        <dbReference type="Proteomes" id="UP000565205"/>
    </source>
</evidence>
<dbReference type="EMBL" id="JACHXV010000005">
    <property type="protein sequence ID" value="MBB3173954.1"/>
    <property type="molecule type" value="Genomic_DNA"/>
</dbReference>
<dbReference type="SUPFAM" id="SSF52540">
    <property type="entry name" value="P-loop containing nucleoside triphosphate hydrolases"/>
    <property type="match status" value="1"/>
</dbReference>
<evidence type="ECO:0000256" key="1">
    <source>
        <dbReference type="ARBA" id="ARBA00004417"/>
    </source>
</evidence>
<feature type="domain" description="ABC transporter" evidence="6">
    <location>
        <begin position="6"/>
        <end position="260"/>
    </location>
</feature>
<name>A0A850NLX7_9PROT</name>
<keyword evidence="3" id="KW-0813">Transport</keyword>
<comment type="caution">
    <text evidence="8">The sequence shown here is derived from an EMBL/GenBank/DDBJ whole genome shotgun (WGS) entry which is preliminary data.</text>
</comment>
<dbReference type="Gene3D" id="3.40.50.300">
    <property type="entry name" value="P-loop containing nucleotide triphosphate hydrolases"/>
    <property type="match status" value="1"/>
</dbReference>
<evidence type="ECO:0000259" key="6">
    <source>
        <dbReference type="PROSITE" id="PS50893"/>
    </source>
</evidence>
<reference evidence="8 10" key="1">
    <citation type="submission" date="2020-06" db="EMBL/GenBank/DDBJ databases">
        <title>Description of novel acetic acid bacteria.</title>
        <authorList>
            <person name="Sombolestani A."/>
        </authorList>
    </citation>
    <scope>NUCLEOTIDE SEQUENCE [LARGE SCALE GENOMIC DNA]</scope>
    <source>
        <strain evidence="8 10">LMG 26838</strain>
    </source>
</reference>
<protein>
    <submittedName>
        <fullName evidence="8">ABC transporter ATP-binding protein</fullName>
    </submittedName>
    <submittedName>
        <fullName evidence="7">Peptide/nickel transport system ATP-binding protein</fullName>
    </submittedName>
</protein>
<dbReference type="GO" id="GO:0015833">
    <property type="term" value="P:peptide transport"/>
    <property type="evidence" value="ECO:0007669"/>
    <property type="project" value="InterPro"/>
</dbReference>
<dbReference type="InterPro" id="IPR003593">
    <property type="entry name" value="AAA+_ATPase"/>
</dbReference>
<dbReference type="FunFam" id="3.40.50.300:FF:000016">
    <property type="entry name" value="Oligopeptide ABC transporter ATP-binding component"/>
    <property type="match status" value="1"/>
</dbReference>
<comment type="similarity">
    <text evidence="2">Belongs to the ABC transporter superfamily.</text>
</comment>
<evidence type="ECO:0000256" key="4">
    <source>
        <dbReference type="ARBA" id="ARBA00022741"/>
    </source>
</evidence>
<dbReference type="GO" id="GO:0005524">
    <property type="term" value="F:ATP binding"/>
    <property type="evidence" value="ECO:0007669"/>
    <property type="project" value="UniProtKB-KW"/>
</dbReference>
<dbReference type="AlphaFoldDB" id="A0A850NLX7"/>
<evidence type="ECO:0000313" key="7">
    <source>
        <dbReference type="EMBL" id="MBB3173954.1"/>
    </source>
</evidence>
<dbReference type="InterPro" id="IPR050319">
    <property type="entry name" value="ABC_transp_ATP-bind"/>
</dbReference>
<dbReference type="InterPro" id="IPR027417">
    <property type="entry name" value="P-loop_NTPase"/>
</dbReference>
<dbReference type="RefSeq" id="WP_176624593.1">
    <property type="nucleotide sequence ID" value="NZ_JABXXQ010000218.1"/>
</dbReference>
<dbReference type="SMART" id="SM00382">
    <property type="entry name" value="AAA"/>
    <property type="match status" value="1"/>
</dbReference>
<dbReference type="PROSITE" id="PS50893">
    <property type="entry name" value="ABC_TRANSPORTER_2"/>
    <property type="match status" value="1"/>
</dbReference>
<dbReference type="NCBIfam" id="TIGR01727">
    <property type="entry name" value="oligo_HPY"/>
    <property type="match status" value="1"/>
</dbReference>
<keyword evidence="5 8" id="KW-0067">ATP-binding</keyword>
<dbReference type="PROSITE" id="PS00211">
    <property type="entry name" value="ABC_TRANSPORTER_1"/>
    <property type="match status" value="1"/>
</dbReference>
<keyword evidence="4" id="KW-0547">Nucleotide-binding</keyword>
<dbReference type="InterPro" id="IPR017871">
    <property type="entry name" value="ABC_transporter-like_CS"/>
</dbReference>
<dbReference type="GO" id="GO:0005886">
    <property type="term" value="C:plasma membrane"/>
    <property type="evidence" value="ECO:0007669"/>
    <property type="project" value="UniProtKB-SubCell"/>
</dbReference>
<dbReference type="InterPro" id="IPR013563">
    <property type="entry name" value="Oligopep_ABC_C"/>
</dbReference>
<evidence type="ECO:0000256" key="3">
    <source>
        <dbReference type="ARBA" id="ARBA00022448"/>
    </source>
</evidence>
<evidence type="ECO:0000256" key="5">
    <source>
        <dbReference type="ARBA" id="ARBA00022840"/>
    </source>
</evidence>
<dbReference type="EMBL" id="JABXXQ010000218">
    <property type="protein sequence ID" value="NVN30781.1"/>
    <property type="molecule type" value="Genomic_DNA"/>
</dbReference>
<evidence type="ECO:0000256" key="2">
    <source>
        <dbReference type="ARBA" id="ARBA00005417"/>
    </source>
</evidence>
<gene>
    <name evidence="7" type="ORF">FHR90_001786</name>
    <name evidence="8" type="ORF">HUK83_10615</name>
</gene>
<accession>A0A850NLX7</accession>
<reference evidence="7 9" key="2">
    <citation type="submission" date="2020-08" db="EMBL/GenBank/DDBJ databases">
        <title>Genomic Encyclopedia of Type Strains, Phase III (KMG-III): the genomes of soil and plant-associated and newly described type strains.</title>
        <authorList>
            <person name="Whitman W."/>
        </authorList>
    </citation>
    <scope>NUCLEOTIDE SEQUENCE [LARGE SCALE GENOMIC DNA]</scope>
    <source>
        <strain evidence="7 9">CECT 8088</strain>
    </source>
</reference>
<dbReference type="Pfam" id="PF00005">
    <property type="entry name" value="ABC_tran"/>
    <property type="match status" value="1"/>
</dbReference>
<proteinExistence type="inferred from homology"/>
<dbReference type="CDD" id="cd03257">
    <property type="entry name" value="ABC_NikE_OppD_transporters"/>
    <property type="match status" value="1"/>
</dbReference>
<sequence>MSEVLLEARDLTKTYGGGGLLSRRRRARPALDHVSVSVSRGETLGLVGESGCGKSTLGRTLLRLHEPDSGEVFFEGRDIIALSAGDMRRLRPEMQMVFQDSYAALNPKRRIGALLAEPMRVHRRRAGAAWTPAEIAERIDELLDLVGLNRTHLQRYAHEMSGGQRQRVNIARALMLSPKLIVADEPVSALDVSIQAQVVNLLVDLQQRLGLTYVFVSHDLGVVRQIADRVAVMYGGVIVELGDTDTVLHRPAHPYTAALLDAVLDPHLPFRRRASAPPVVTGADSDIGCRYAGRCANVAPLCRQRRPELGGQDGRMVACHFPLA</sequence>